<accession>A0A0E0AB03</accession>
<proteinExistence type="predicted"/>
<evidence type="ECO:0000313" key="3">
    <source>
        <dbReference type="Proteomes" id="UP000026961"/>
    </source>
</evidence>
<organism evidence="2">
    <name type="scientific">Oryza glumipatula</name>
    <dbReference type="NCBI Taxonomy" id="40148"/>
    <lineage>
        <taxon>Eukaryota</taxon>
        <taxon>Viridiplantae</taxon>
        <taxon>Streptophyta</taxon>
        <taxon>Embryophyta</taxon>
        <taxon>Tracheophyta</taxon>
        <taxon>Spermatophyta</taxon>
        <taxon>Magnoliopsida</taxon>
        <taxon>Liliopsida</taxon>
        <taxon>Poales</taxon>
        <taxon>Poaceae</taxon>
        <taxon>BOP clade</taxon>
        <taxon>Oryzoideae</taxon>
        <taxon>Oryzeae</taxon>
        <taxon>Oryzinae</taxon>
        <taxon>Oryza</taxon>
    </lineage>
</organism>
<reference evidence="2" key="1">
    <citation type="submission" date="2015-04" db="UniProtKB">
        <authorList>
            <consortium name="EnsemblPlants"/>
        </authorList>
    </citation>
    <scope>IDENTIFICATION</scope>
</reference>
<keyword evidence="3" id="KW-1185">Reference proteome</keyword>
<name>A0A0E0AB03_9ORYZ</name>
<dbReference type="STRING" id="40148.A0A0E0AB03"/>
<feature type="region of interest" description="Disordered" evidence="1">
    <location>
        <begin position="1"/>
        <end position="64"/>
    </location>
</feature>
<dbReference type="AlphaFoldDB" id="A0A0E0AB03"/>
<evidence type="ECO:0000313" key="2">
    <source>
        <dbReference type="EnsemblPlants" id="OGLUM06G19870.1"/>
    </source>
</evidence>
<sequence length="64" mass="7390">MMSAKLFGVSIGRKRMRHDGDYDHTATGKAEPMDGRPPAAGERERRGGRRNWREGRERRDTVTY</sequence>
<dbReference type="Gramene" id="OGLUM06G19870.1">
    <property type="protein sequence ID" value="OGLUM06G19870.1"/>
    <property type="gene ID" value="OGLUM06G19870"/>
</dbReference>
<evidence type="ECO:0000256" key="1">
    <source>
        <dbReference type="SAM" id="MobiDB-lite"/>
    </source>
</evidence>
<protein>
    <submittedName>
        <fullName evidence="2">Uncharacterized protein</fullName>
    </submittedName>
</protein>
<dbReference type="HOGENOM" id="CLU_2871312_0_0_1"/>
<dbReference type="EnsemblPlants" id="OGLUM06G19870.1">
    <property type="protein sequence ID" value="OGLUM06G19870.1"/>
    <property type="gene ID" value="OGLUM06G19870"/>
</dbReference>
<reference evidence="2" key="2">
    <citation type="submission" date="2018-05" db="EMBL/GenBank/DDBJ databases">
        <title>OgluRS3 (Oryza glumaepatula Reference Sequence Version 3).</title>
        <authorList>
            <person name="Zhang J."/>
            <person name="Kudrna D."/>
            <person name="Lee S."/>
            <person name="Talag J."/>
            <person name="Welchert J."/>
            <person name="Wing R.A."/>
        </authorList>
    </citation>
    <scope>NUCLEOTIDE SEQUENCE [LARGE SCALE GENOMIC DNA]</scope>
</reference>
<feature type="compositionally biased region" description="Basic and acidic residues" evidence="1">
    <location>
        <begin position="41"/>
        <end position="64"/>
    </location>
</feature>
<dbReference type="Proteomes" id="UP000026961">
    <property type="component" value="Chromosome 6"/>
</dbReference>
<feature type="compositionally biased region" description="Basic and acidic residues" evidence="1">
    <location>
        <begin position="18"/>
        <end position="34"/>
    </location>
</feature>